<feature type="binding site" evidence="4">
    <location>
        <position position="212"/>
    </location>
    <ligand>
        <name>Mg(2+)</name>
        <dbReference type="ChEBI" id="CHEBI:18420"/>
    </ligand>
</feature>
<feature type="binding site" evidence="4">
    <location>
        <position position="13"/>
    </location>
    <ligand>
        <name>Mg(2+)</name>
        <dbReference type="ChEBI" id="CHEBI:18420"/>
    </ligand>
</feature>
<dbReference type="Pfam" id="PF13242">
    <property type="entry name" value="Hydrolase_like"/>
    <property type="match status" value="1"/>
</dbReference>
<dbReference type="InterPro" id="IPR006357">
    <property type="entry name" value="HAD-SF_hydro_IIA"/>
</dbReference>
<gene>
    <name evidence="5" type="ORF">SAMN04487944_10242</name>
</gene>
<dbReference type="SUPFAM" id="SSF56784">
    <property type="entry name" value="HAD-like"/>
    <property type="match status" value="1"/>
</dbReference>
<dbReference type="GO" id="GO:0016791">
    <property type="term" value="F:phosphatase activity"/>
    <property type="evidence" value="ECO:0007669"/>
    <property type="project" value="TreeGrafter"/>
</dbReference>
<sequence length="268" mass="29452">MISPNDYEAYCFDLDGTIYIGDQLLPGVKETLSAIRSSGKKVLFITNSPTMTRKDGKERLEQFGIEVSMEEVITTPYLAAIYFAEIARDATVFIIGEQAIREELDNLSIRRTDNPAKATHVLAGLDRSFTYKDLQQAVDAVRHCGKLIVTNPDPNCPVPGGVIPDTMSLAKAIEVASERKIDKVLGKPFDTYGDIMIELLGVMPEKILVIGDRLETDIQLGITKQFTTCLVLTGGADESDLISSSIKPDYVVKNLEGLFESKSKKISV</sequence>
<protein>
    <recommendedName>
        <fullName evidence="1">Acid sugar phosphatase</fullName>
        <ecNumber evidence="1">3.1.3.-</ecNumber>
    </recommendedName>
</protein>
<accession>A0A1H9MLK7</accession>
<keyword evidence="1 4" id="KW-0460">Magnesium</keyword>
<dbReference type="EC" id="3.1.3.-" evidence="1"/>
<reference evidence="5 6" key="1">
    <citation type="submission" date="2016-10" db="EMBL/GenBank/DDBJ databases">
        <authorList>
            <person name="de Groot N.N."/>
        </authorList>
    </citation>
    <scope>NUCLEOTIDE SEQUENCE [LARGE SCALE GENOMIC DNA]</scope>
    <source>
        <strain evidence="5 6">CGMCC 1.7727</strain>
    </source>
</reference>
<keyword evidence="6" id="KW-1185">Reference proteome</keyword>
<dbReference type="Pfam" id="PF13344">
    <property type="entry name" value="Hydrolase_6"/>
    <property type="match status" value="1"/>
</dbReference>
<comment type="function">
    <text evidence="1">Catalyzes the dephosphorylation of 2-6 carbon acid sugars in vitro.</text>
</comment>
<dbReference type="Proteomes" id="UP000199687">
    <property type="component" value="Unassembled WGS sequence"/>
</dbReference>
<dbReference type="InterPro" id="IPR036412">
    <property type="entry name" value="HAD-like_sf"/>
</dbReference>
<name>A0A1H9MLK7_9BACI</name>
<feature type="binding site" evidence="4">
    <location>
        <position position="15"/>
    </location>
    <ligand>
        <name>Mg(2+)</name>
        <dbReference type="ChEBI" id="CHEBI:18420"/>
    </ligand>
</feature>
<evidence type="ECO:0000256" key="3">
    <source>
        <dbReference type="PIRSR" id="PIRSR000915-2"/>
    </source>
</evidence>
<dbReference type="PANTHER" id="PTHR19288:SF46">
    <property type="entry name" value="HALOACID DEHALOGENASE-LIKE HYDROLASE DOMAIN-CONTAINING PROTEIN 2"/>
    <property type="match status" value="1"/>
</dbReference>
<comment type="similarity">
    <text evidence="1">Belongs to the HAD-like hydrolase superfamily. NagD family.</text>
</comment>
<dbReference type="OrthoDB" id="9810449at2"/>
<dbReference type="STRING" id="531814.SAMN04487944_10242"/>
<evidence type="ECO:0000256" key="4">
    <source>
        <dbReference type="PIRSR" id="PIRSR000915-3"/>
    </source>
</evidence>
<feature type="binding site" evidence="3">
    <location>
        <position position="187"/>
    </location>
    <ligand>
        <name>substrate</name>
    </ligand>
</feature>
<dbReference type="PANTHER" id="PTHR19288">
    <property type="entry name" value="4-NITROPHENYLPHOSPHATASE-RELATED"/>
    <property type="match status" value="1"/>
</dbReference>
<dbReference type="AlphaFoldDB" id="A0A1H9MLK7"/>
<dbReference type="GO" id="GO:0046872">
    <property type="term" value="F:metal ion binding"/>
    <property type="evidence" value="ECO:0007669"/>
    <property type="project" value="UniProtKB-KW"/>
</dbReference>
<dbReference type="InterPro" id="IPR023214">
    <property type="entry name" value="HAD_sf"/>
</dbReference>
<evidence type="ECO:0000256" key="1">
    <source>
        <dbReference type="PIRNR" id="PIRNR000915"/>
    </source>
</evidence>
<evidence type="ECO:0000256" key="2">
    <source>
        <dbReference type="PIRSR" id="PIRSR000915-1"/>
    </source>
</evidence>
<dbReference type="GO" id="GO:0005737">
    <property type="term" value="C:cytoplasm"/>
    <property type="evidence" value="ECO:0007669"/>
    <property type="project" value="TreeGrafter"/>
</dbReference>
<dbReference type="Gene3D" id="3.40.50.1000">
    <property type="entry name" value="HAD superfamily/HAD-like"/>
    <property type="match status" value="2"/>
</dbReference>
<feature type="active site" description="Proton donor" evidence="2">
    <location>
        <position position="15"/>
    </location>
</feature>
<evidence type="ECO:0000313" key="5">
    <source>
        <dbReference type="EMBL" id="SER24431.1"/>
    </source>
</evidence>
<comment type="cofactor">
    <cofactor evidence="4">
        <name>Mg(2+)</name>
        <dbReference type="ChEBI" id="CHEBI:18420"/>
    </cofactor>
    <text evidence="4">Divalent metal ions. Mg(2+) is the most effective.</text>
</comment>
<dbReference type="NCBIfam" id="TIGR01460">
    <property type="entry name" value="HAD-SF-IIA"/>
    <property type="match status" value="1"/>
</dbReference>
<proteinExistence type="inferred from homology"/>
<keyword evidence="1 4" id="KW-0479">Metal-binding</keyword>
<organism evidence="5 6">
    <name type="scientific">Gracilibacillus ureilyticus</name>
    <dbReference type="NCBI Taxonomy" id="531814"/>
    <lineage>
        <taxon>Bacteria</taxon>
        <taxon>Bacillati</taxon>
        <taxon>Bacillota</taxon>
        <taxon>Bacilli</taxon>
        <taxon>Bacillales</taxon>
        <taxon>Bacillaceae</taxon>
        <taxon>Gracilibacillus</taxon>
    </lineage>
</organism>
<evidence type="ECO:0000313" key="6">
    <source>
        <dbReference type="Proteomes" id="UP000199687"/>
    </source>
</evidence>
<dbReference type="EMBL" id="FOGL01000002">
    <property type="protein sequence ID" value="SER24431.1"/>
    <property type="molecule type" value="Genomic_DNA"/>
</dbReference>
<dbReference type="PIRSF" id="PIRSF000915">
    <property type="entry name" value="PGP-type_phosphatase"/>
    <property type="match status" value="1"/>
</dbReference>
<dbReference type="RefSeq" id="WP_089738972.1">
    <property type="nucleotide sequence ID" value="NZ_FOGL01000002.1"/>
</dbReference>
<feature type="active site" description="Nucleophile" evidence="2">
    <location>
        <position position="13"/>
    </location>
</feature>